<keyword evidence="2 3" id="KW-0067">ATP-binding</keyword>
<dbReference type="PROSITE" id="PS00107">
    <property type="entry name" value="PROTEIN_KINASE_ATP"/>
    <property type="match status" value="1"/>
</dbReference>
<reference evidence="6 7" key="1">
    <citation type="submission" date="2018-03" db="EMBL/GenBank/DDBJ databases">
        <authorList>
            <person name="Guldener U."/>
        </authorList>
    </citation>
    <scope>NUCLEOTIDE SEQUENCE [LARGE SCALE GENOMIC DNA]</scope>
    <source>
        <strain evidence="6 7">NBRC100155</strain>
    </source>
</reference>
<evidence type="ECO:0000313" key="7">
    <source>
        <dbReference type="Proteomes" id="UP000324022"/>
    </source>
</evidence>
<keyword evidence="6" id="KW-0418">Kinase</keyword>
<dbReference type="Proteomes" id="UP000324022">
    <property type="component" value="Unassembled WGS sequence"/>
</dbReference>
<dbReference type="PROSITE" id="PS00108">
    <property type="entry name" value="PROTEIN_KINASE_ST"/>
    <property type="match status" value="1"/>
</dbReference>
<dbReference type="SMART" id="SM00220">
    <property type="entry name" value="S_TKc"/>
    <property type="match status" value="1"/>
</dbReference>
<keyword evidence="1 3" id="KW-0547">Nucleotide-binding</keyword>
<feature type="region of interest" description="Disordered" evidence="4">
    <location>
        <begin position="505"/>
        <end position="558"/>
    </location>
</feature>
<evidence type="ECO:0000256" key="4">
    <source>
        <dbReference type="SAM" id="MobiDB-lite"/>
    </source>
</evidence>
<dbReference type="InterPro" id="IPR008271">
    <property type="entry name" value="Ser/Thr_kinase_AS"/>
</dbReference>
<dbReference type="Gene3D" id="3.30.200.20">
    <property type="entry name" value="Phosphorylase Kinase, domain 1"/>
    <property type="match status" value="2"/>
</dbReference>
<dbReference type="InterPro" id="IPR000719">
    <property type="entry name" value="Prot_kinase_dom"/>
</dbReference>
<keyword evidence="7" id="KW-1185">Reference proteome</keyword>
<feature type="region of interest" description="Disordered" evidence="4">
    <location>
        <begin position="763"/>
        <end position="811"/>
    </location>
</feature>
<dbReference type="InterPro" id="IPR017441">
    <property type="entry name" value="Protein_kinase_ATP_BS"/>
</dbReference>
<evidence type="ECO:0000256" key="3">
    <source>
        <dbReference type="PROSITE-ProRule" id="PRU10141"/>
    </source>
</evidence>
<feature type="compositionally biased region" description="Polar residues" evidence="4">
    <location>
        <begin position="763"/>
        <end position="781"/>
    </location>
</feature>
<proteinExistence type="predicted"/>
<dbReference type="OrthoDB" id="10252171at2759"/>
<sequence length="1230" mass="130824">MPLEQIRPVAALNSSESLRRASYFDYPTSSTVNSPFSRDDAGSNSDREHADEDGDDADSDRYKRYSSSSRKSESMSLAKLGGVGGVTRSGSWGRNSLPETSSSARQAGEDGRFSVFKPHRSSLARYREDPEDEEGDHVHVASTDSAESSGLPSSFVVAGAPNRRSSDGDHMTPASTSRCDPPLSTSADQPGSSKAPASSRTSTASSAAAFSLRSLSNRNSTGSVSSLASSVVSRGELDRLTPAPPSESPIPLDTTLTGKFPSSSTLTCSSSSTSVTAPSSPTRSKAPDAIGLDEDDSTHKEDASNAPSQDTAGPVSPYSEPTVVKDQQLAEAFETPTAAASSSIPTQLPTSNAEAKGTRSPLSTARRLASPPTKLRLPTGSPISDASLQPSAEELLSSSATNTFSPLIPRRHSGMIMLRSRSQLALHAGLTMTFASADGGRAAARERARKQTGWENAPFSVLEAQRHARSFAFSQPASPGANAASVAWDPSASLPLLQPAANVTEPAAVRSPKMSPRPLDRSVPSPQSSPSLQPPARNADAAGQAQRPAPLARQKSEHTLSRAALARLDTVLGFYGSEISEPILPASADAATTSIPAGGRIQPVRSPSGSVITGSNSVLRTPTTEEWSRYLESQGVGPAGRRSRTGTNMSSSSSALRGSRLALSGLQSSSKADLDTGTADYDDDSDLDSEDSDDHDIGVEVLEKLRQLGLSRAASRAGSVLGDELASLHEEDEDNLSPVSPQVHKILPQVDLTPLTPLASNTKALPQAPTTPVTLLNDSPSTPQPVLDRGTTLRLPRSKRPTVSGDMQGGGQLYPHDFKGEKSIADFEIVSDVGRGAYGLVKKAKKKGADGRPQGEEVVIKYIIKSRILADCWRRHRILGPIPVEIHVMDQLRRIAYIPPLKPRPWAPKRPKTLEEYRARKRLDAEREEALTQTGTPAAAATPTSHPNICKMLDFFEDHEFYYLVMPCFGRGQDLFDYVESAPDGLAASQCRSIFGQVADALWFLHANNIVHRDIKDENVVLDGEGNAQLIDFGSAAHVRPGKLFDTFSGTLDYAAAEILQGEKYAGQAQDVWALGVVGFVLLCGECPFWNGEEAVQGLEEGTRAAQTLQERCMIARGGPADPEQDLADQDLDMAPLDPAWSPCKDKEGAEPDGGGRVDDFVDLITRCLELDPESRPSAEEICQHRFLVGYAGWTGRLGWQRLKAPIVPSCTTAGEGKGTATTAATVVST</sequence>
<name>A0A5C3DYH5_9BASI</name>
<dbReference type="GO" id="GO:0004674">
    <property type="term" value="F:protein serine/threonine kinase activity"/>
    <property type="evidence" value="ECO:0007669"/>
    <property type="project" value="TreeGrafter"/>
</dbReference>
<feature type="region of interest" description="Disordered" evidence="4">
    <location>
        <begin position="631"/>
        <end position="695"/>
    </location>
</feature>
<feature type="compositionally biased region" description="Low complexity" evidence="4">
    <location>
        <begin position="261"/>
        <end position="284"/>
    </location>
</feature>
<dbReference type="Pfam" id="PF00069">
    <property type="entry name" value="Pkinase"/>
    <property type="match status" value="1"/>
</dbReference>
<dbReference type="EMBL" id="OOIN01000004">
    <property type="protein sequence ID" value="SPO22750.1"/>
    <property type="molecule type" value="Genomic_DNA"/>
</dbReference>
<dbReference type="GO" id="GO:0045719">
    <property type="term" value="P:negative regulation of glycogen biosynthetic process"/>
    <property type="evidence" value="ECO:0007669"/>
    <property type="project" value="TreeGrafter"/>
</dbReference>
<feature type="compositionally biased region" description="Basic and acidic residues" evidence="4">
    <location>
        <begin position="37"/>
        <end position="50"/>
    </location>
</feature>
<feature type="compositionally biased region" description="Acidic residues" evidence="4">
    <location>
        <begin position="680"/>
        <end position="694"/>
    </location>
</feature>
<feature type="binding site" evidence="3">
    <location>
        <position position="865"/>
    </location>
    <ligand>
        <name>ATP</name>
        <dbReference type="ChEBI" id="CHEBI:30616"/>
    </ligand>
</feature>
<feature type="compositionally biased region" description="Polar residues" evidence="4">
    <location>
        <begin position="173"/>
        <end position="191"/>
    </location>
</feature>
<evidence type="ECO:0000259" key="5">
    <source>
        <dbReference type="PROSITE" id="PS50011"/>
    </source>
</evidence>
<organism evidence="6 7">
    <name type="scientific">Ustilago trichophora</name>
    <dbReference type="NCBI Taxonomy" id="86804"/>
    <lineage>
        <taxon>Eukaryota</taxon>
        <taxon>Fungi</taxon>
        <taxon>Dikarya</taxon>
        <taxon>Basidiomycota</taxon>
        <taxon>Ustilaginomycotina</taxon>
        <taxon>Ustilaginomycetes</taxon>
        <taxon>Ustilaginales</taxon>
        <taxon>Ustilaginaceae</taxon>
        <taxon>Ustilago</taxon>
    </lineage>
</organism>
<feature type="compositionally biased region" description="Polar residues" evidence="4">
    <location>
        <begin position="381"/>
        <end position="394"/>
    </location>
</feature>
<evidence type="ECO:0000256" key="2">
    <source>
        <dbReference type="ARBA" id="ARBA00022840"/>
    </source>
</evidence>
<dbReference type="SUPFAM" id="SSF56112">
    <property type="entry name" value="Protein kinase-like (PK-like)"/>
    <property type="match status" value="1"/>
</dbReference>
<dbReference type="GO" id="GO:0035556">
    <property type="term" value="P:intracellular signal transduction"/>
    <property type="evidence" value="ECO:0007669"/>
    <property type="project" value="TreeGrafter"/>
</dbReference>
<dbReference type="GO" id="GO:0005524">
    <property type="term" value="F:ATP binding"/>
    <property type="evidence" value="ECO:0007669"/>
    <property type="project" value="UniProtKB-UniRule"/>
</dbReference>
<dbReference type="InterPro" id="IPR011009">
    <property type="entry name" value="Kinase-like_dom_sf"/>
</dbReference>
<dbReference type="PROSITE" id="PS50011">
    <property type="entry name" value="PROTEIN_KINASE_DOM"/>
    <property type="match status" value="1"/>
</dbReference>
<dbReference type="GO" id="GO:0005634">
    <property type="term" value="C:nucleus"/>
    <property type="evidence" value="ECO:0007669"/>
    <property type="project" value="TreeGrafter"/>
</dbReference>
<feature type="domain" description="Protein kinase" evidence="5">
    <location>
        <begin position="827"/>
        <end position="1188"/>
    </location>
</feature>
<feature type="compositionally biased region" description="Low complexity" evidence="4">
    <location>
        <begin position="192"/>
        <end position="233"/>
    </location>
</feature>
<keyword evidence="6" id="KW-0808">Transferase</keyword>
<feature type="compositionally biased region" description="Low complexity" evidence="4">
    <location>
        <begin position="522"/>
        <end position="535"/>
    </location>
</feature>
<feature type="compositionally biased region" description="Polar residues" evidence="4">
    <location>
        <begin position="142"/>
        <end position="152"/>
    </location>
</feature>
<protein>
    <submittedName>
        <fullName evidence="6">Related to serine/threonine-protein kinase</fullName>
    </submittedName>
</protein>
<dbReference type="PANTHER" id="PTHR24346:SF51">
    <property type="entry name" value="PAS DOMAIN-CONTAINING SERINE_THREONINE-PROTEIN KINASE"/>
    <property type="match status" value="1"/>
</dbReference>
<dbReference type="PANTHER" id="PTHR24346">
    <property type="entry name" value="MAP/MICROTUBULE AFFINITY-REGULATING KINASE"/>
    <property type="match status" value="1"/>
</dbReference>
<feature type="compositionally biased region" description="Polar residues" evidence="4">
    <location>
        <begin position="88"/>
        <end position="105"/>
    </location>
</feature>
<feature type="region of interest" description="Disordered" evidence="4">
    <location>
        <begin position="25"/>
        <end position="394"/>
    </location>
</feature>
<gene>
    <name evidence="6" type="ORF">UTRI_01428</name>
</gene>
<accession>A0A5C3DYH5</accession>
<feature type="compositionally biased region" description="Low complexity" evidence="4">
    <location>
        <begin position="650"/>
        <end position="679"/>
    </location>
</feature>
<dbReference type="AlphaFoldDB" id="A0A5C3DYH5"/>
<feature type="compositionally biased region" description="Polar residues" evidence="4">
    <location>
        <begin position="338"/>
        <end position="353"/>
    </location>
</feature>
<evidence type="ECO:0000256" key="1">
    <source>
        <dbReference type="ARBA" id="ARBA00022741"/>
    </source>
</evidence>
<evidence type="ECO:0000313" key="6">
    <source>
        <dbReference type="EMBL" id="SPO22750.1"/>
    </source>
</evidence>
<dbReference type="Gene3D" id="1.10.510.10">
    <property type="entry name" value="Transferase(Phosphotransferase) domain 1"/>
    <property type="match status" value="1"/>
</dbReference>
<feature type="compositionally biased region" description="Polar residues" evidence="4">
    <location>
        <begin position="27"/>
        <end position="36"/>
    </location>
</feature>
<dbReference type="GO" id="GO:0005829">
    <property type="term" value="C:cytosol"/>
    <property type="evidence" value="ECO:0007669"/>
    <property type="project" value="TreeGrafter"/>
</dbReference>